<feature type="non-terminal residue" evidence="1">
    <location>
        <position position="1"/>
    </location>
</feature>
<dbReference type="PATRIC" id="fig|1618729.3.peg.620"/>
<organism evidence="1 2">
    <name type="scientific">Candidatus Nomurabacteria bacterium GW2011_GWA1_37_20</name>
    <dbReference type="NCBI Taxonomy" id="1618729"/>
    <lineage>
        <taxon>Bacteria</taxon>
        <taxon>Candidatus Nomuraibacteriota</taxon>
    </lineage>
</organism>
<sequence>MEENSRIGELYGKDAEGKKAKAETVVLGITEVSLRTKSWLSAASFQNTNRVLIENAIKGGVDSLRGLKENVIIGRLIPAGTGFKDRIKAETEK</sequence>
<evidence type="ECO:0000313" key="1">
    <source>
        <dbReference type="EMBL" id="KKQ29721.1"/>
    </source>
</evidence>
<comment type="caution">
    <text evidence="1">The sequence shown here is derived from an EMBL/GenBank/DDBJ whole genome shotgun (WGS) entry which is preliminary data.</text>
</comment>
<proteinExistence type="predicted"/>
<dbReference type="PANTHER" id="PTHR48443">
    <property type="entry name" value="DNA-DIRECTED RNA POLYMERASE SUBUNIT BETA"/>
    <property type="match status" value="1"/>
</dbReference>
<dbReference type="Gene3D" id="1.10.150.390">
    <property type="match status" value="1"/>
</dbReference>
<dbReference type="EMBL" id="LBTA01000058">
    <property type="protein sequence ID" value="KKQ29721.1"/>
    <property type="molecule type" value="Genomic_DNA"/>
</dbReference>
<dbReference type="SUPFAM" id="SSF64484">
    <property type="entry name" value="beta and beta-prime subunits of DNA dependent RNA-polymerase"/>
    <property type="match status" value="1"/>
</dbReference>
<reference evidence="1 2" key="1">
    <citation type="journal article" date="2015" name="Nature">
        <title>rRNA introns, odd ribosomes, and small enigmatic genomes across a large radiation of phyla.</title>
        <authorList>
            <person name="Brown C.T."/>
            <person name="Hug L.A."/>
            <person name="Thomas B.C."/>
            <person name="Sharon I."/>
            <person name="Castelle C.J."/>
            <person name="Singh A."/>
            <person name="Wilkins M.J."/>
            <person name="Williams K.H."/>
            <person name="Banfield J.F."/>
        </authorList>
    </citation>
    <scope>NUCLEOTIDE SEQUENCE [LARGE SCALE GENOMIC DNA]</scope>
</reference>
<dbReference type="GO" id="GO:0000428">
    <property type="term" value="C:DNA-directed RNA polymerase complex"/>
    <property type="evidence" value="ECO:0007669"/>
    <property type="project" value="UniProtKB-KW"/>
</dbReference>
<keyword evidence="1" id="KW-0240">DNA-directed RNA polymerase</keyword>
<dbReference type="Proteomes" id="UP000034701">
    <property type="component" value="Unassembled WGS sequence"/>
</dbReference>
<accession>A0A0G0JNQ1</accession>
<protein>
    <submittedName>
        <fullName evidence="1">DNA-directed RNA polymerase subunit beta</fullName>
    </submittedName>
</protein>
<gene>
    <name evidence="1" type="ORF">US45_C0058G0010</name>
</gene>
<dbReference type="AlphaFoldDB" id="A0A0G0JNQ1"/>
<evidence type="ECO:0000313" key="2">
    <source>
        <dbReference type="Proteomes" id="UP000034701"/>
    </source>
</evidence>
<dbReference type="PANTHER" id="PTHR48443:SF1">
    <property type="entry name" value="DNA-DIRECTED RNA POLYMERASE SUBUNIT BETA"/>
    <property type="match status" value="1"/>
</dbReference>
<name>A0A0G0JNQ1_9BACT</name>
<keyword evidence="1" id="KW-0804">Transcription</keyword>